<dbReference type="EC" id="2.7.7.19" evidence="3"/>
<gene>
    <name evidence="13" type="ORF">niasHT_009719</name>
</gene>
<dbReference type="EMBL" id="JBICBT010000029">
    <property type="protein sequence ID" value="KAL3125586.1"/>
    <property type="molecule type" value="Genomic_DNA"/>
</dbReference>
<evidence type="ECO:0000256" key="5">
    <source>
        <dbReference type="ARBA" id="ARBA00022679"/>
    </source>
</evidence>
<dbReference type="GO" id="GO:0005634">
    <property type="term" value="C:nucleus"/>
    <property type="evidence" value="ECO:0007669"/>
    <property type="project" value="UniProtKB-SubCell"/>
</dbReference>
<dbReference type="PANTHER" id="PTHR10682">
    <property type="entry name" value="POLY A POLYMERASE"/>
    <property type="match status" value="1"/>
</dbReference>
<keyword evidence="4" id="KW-0507">mRNA processing</keyword>
<evidence type="ECO:0000313" key="13">
    <source>
        <dbReference type="EMBL" id="KAL3125586.1"/>
    </source>
</evidence>
<evidence type="ECO:0000256" key="9">
    <source>
        <dbReference type="ARBA" id="ARBA00048830"/>
    </source>
</evidence>
<evidence type="ECO:0000256" key="11">
    <source>
        <dbReference type="SAM" id="MobiDB-lite"/>
    </source>
</evidence>
<feature type="region of interest" description="Disordered" evidence="11">
    <location>
        <begin position="103"/>
        <end position="161"/>
    </location>
</feature>
<evidence type="ECO:0000256" key="3">
    <source>
        <dbReference type="ARBA" id="ARBA00012388"/>
    </source>
</evidence>
<keyword evidence="14" id="KW-1185">Reference proteome</keyword>
<evidence type="ECO:0000256" key="2">
    <source>
        <dbReference type="ARBA" id="ARBA00010912"/>
    </source>
</evidence>
<dbReference type="InterPro" id="IPR011068">
    <property type="entry name" value="NuclTrfase_I-like_C"/>
</dbReference>
<feature type="compositionally biased region" description="Polar residues" evidence="11">
    <location>
        <begin position="118"/>
        <end position="128"/>
    </location>
</feature>
<keyword evidence="5" id="KW-0808">Transferase</keyword>
<comment type="caution">
    <text evidence="13">The sequence shown here is derived from an EMBL/GenBank/DDBJ whole genome shotgun (WGS) entry which is preliminary data.</text>
</comment>
<keyword evidence="10" id="KW-0175">Coiled coil</keyword>
<evidence type="ECO:0000256" key="1">
    <source>
        <dbReference type="ARBA" id="ARBA00004123"/>
    </source>
</evidence>
<feature type="compositionally biased region" description="Basic residues" evidence="11">
    <location>
        <begin position="873"/>
        <end position="885"/>
    </location>
</feature>
<evidence type="ECO:0000256" key="4">
    <source>
        <dbReference type="ARBA" id="ARBA00022664"/>
    </source>
</evidence>
<comment type="similarity">
    <text evidence="2">Belongs to the poly(A) polymerase family.</text>
</comment>
<dbReference type="InterPro" id="IPR007012">
    <property type="entry name" value="PolA_pol_cen_dom"/>
</dbReference>
<dbReference type="SUPFAM" id="SSF55003">
    <property type="entry name" value="PAP/Archaeal CCA-adding enzyme, C-terminal domain"/>
    <property type="match status" value="1"/>
</dbReference>
<dbReference type="Gene3D" id="1.10.1410.10">
    <property type="match status" value="1"/>
</dbReference>
<comment type="catalytic activity">
    <reaction evidence="9">
        <text>RNA(n) + ATP = RNA(n)-3'-adenine ribonucleotide + diphosphate</text>
        <dbReference type="Rhea" id="RHEA:11332"/>
        <dbReference type="Rhea" id="RHEA-COMP:14527"/>
        <dbReference type="Rhea" id="RHEA-COMP:17347"/>
        <dbReference type="ChEBI" id="CHEBI:30616"/>
        <dbReference type="ChEBI" id="CHEBI:33019"/>
        <dbReference type="ChEBI" id="CHEBI:140395"/>
        <dbReference type="ChEBI" id="CHEBI:173115"/>
        <dbReference type="EC" id="2.7.7.19"/>
    </reaction>
</comment>
<reference evidence="13 14" key="1">
    <citation type="submission" date="2024-10" db="EMBL/GenBank/DDBJ databases">
        <authorList>
            <person name="Kim D."/>
        </authorList>
    </citation>
    <scope>NUCLEOTIDE SEQUENCE [LARGE SCALE GENOMIC DNA]</scope>
    <source>
        <strain evidence="13">BH-2024</strain>
    </source>
</reference>
<feature type="compositionally biased region" description="Polar residues" evidence="11">
    <location>
        <begin position="147"/>
        <end position="161"/>
    </location>
</feature>
<dbReference type="SUPFAM" id="SSF81301">
    <property type="entry name" value="Nucleotidyltransferase"/>
    <property type="match status" value="1"/>
</dbReference>
<evidence type="ECO:0000256" key="6">
    <source>
        <dbReference type="ARBA" id="ARBA00022741"/>
    </source>
</evidence>
<evidence type="ECO:0000256" key="7">
    <source>
        <dbReference type="ARBA" id="ARBA00022840"/>
    </source>
</evidence>
<proteinExistence type="inferred from homology"/>
<dbReference type="GO" id="GO:0006397">
    <property type="term" value="P:mRNA processing"/>
    <property type="evidence" value="ECO:0007669"/>
    <property type="project" value="UniProtKB-KW"/>
</dbReference>
<dbReference type="Gene3D" id="3.30.70.590">
    <property type="entry name" value="Poly(A) polymerase predicted RNA binding domain"/>
    <property type="match status" value="1"/>
</dbReference>
<feature type="region of interest" description="Disordered" evidence="11">
    <location>
        <begin position="861"/>
        <end position="1050"/>
    </location>
</feature>
<evidence type="ECO:0000259" key="12">
    <source>
        <dbReference type="Pfam" id="PF04928"/>
    </source>
</evidence>
<dbReference type="PANTHER" id="PTHR10682:SF10">
    <property type="entry name" value="POLYNUCLEOTIDE ADENYLYLTRANSFERASE"/>
    <property type="match status" value="1"/>
</dbReference>
<dbReference type="Pfam" id="PF04928">
    <property type="entry name" value="PAP_central"/>
    <property type="match status" value="1"/>
</dbReference>
<feature type="compositionally biased region" description="Basic residues" evidence="11">
    <location>
        <begin position="1087"/>
        <end position="1099"/>
    </location>
</feature>
<feature type="compositionally biased region" description="Basic and acidic residues" evidence="11">
    <location>
        <begin position="919"/>
        <end position="1006"/>
    </location>
</feature>
<evidence type="ECO:0000313" key="14">
    <source>
        <dbReference type="Proteomes" id="UP001620626"/>
    </source>
</evidence>
<feature type="coiled-coil region" evidence="10">
    <location>
        <begin position="1424"/>
        <end position="1454"/>
    </location>
</feature>
<name>A0ABD2MDH2_9BILA</name>
<feature type="coiled-coil region" evidence="10">
    <location>
        <begin position="25"/>
        <end position="65"/>
    </location>
</feature>
<keyword evidence="6" id="KW-0547">Nucleotide-binding</keyword>
<evidence type="ECO:0000256" key="10">
    <source>
        <dbReference type="SAM" id="Coils"/>
    </source>
</evidence>
<organism evidence="13 14">
    <name type="scientific">Heterodera trifolii</name>
    <dbReference type="NCBI Taxonomy" id="157864"/>
    <lineage>
        <taxon>Eukaryota</taxon>
        <taxon>Metazoa</taxon>
        <taxon>Ecdysozoa</taxon>
        <taxon>Nematoda</taxon>
        <taxon>Chromadorea</taxon>
        <taxon>Rhabditida</taxon>
        <taxon>Tylenchina</taxon>
        <taxon>Tylenchomorpha</taxon>
        <taxon>Tylenchoidea</taxon>
        <taxon>Heteroderidae</taxon>
        <taxon>Heteroderinae</taxon>
        <taxon>Heterodera</taxon>
    </lineage>
</organism>
<evidence type="ECO:0000256" key="8">
    <source>
        <dbReference type="ARBA" id="ARBA00023242"/>
    </source>
</evidence>
<dbReference type="GO" id="GO:1990817">
    <property type="term" value="F:poly(A) RNA polymerase activity"/>
    <property type="evidence" value="ECO:0007669"/>
    <property type="project" value="UniProtKB-EC"/>
</dbReference>
<accession>A0ABD2MDH2</accession>
<protein>
    <recommendedName>
        <fullName evidence="3">polynucleotide adenylyltransferase</fullName>
        <ecNumber evidence="3">2.7.7.19</ecNumber>
    </recommendedName>
</protein>
<feature type="domain" description="Poly(A) polymerase central" evidence="12">
    <location>
        <begin position="1486"/>
        <end position="1618"/>
    </location>
</feature>
<feature type="region of interest" description="Disordered" evidence="11">
    <location>
        <begin position="1072"/>
        <end position="1109"/>
    </location>
</feature>
<keyword evidence="8" id="KW-0539">Nucleus</keyword>
<feature type="compositionally biased region" description="Basic and acidic residues" evidence="11">
    <location>
        <begin position="1019"/>
        <end position="1050"/>
    </location>
</feature>
<feature type="region of interest" description="Disordered" evidence="11">
    <location>
        <begin position="223"/>
        <end position="242"/>
    </location>
</feature>
<dbReference type="Gene3D" id="3.30.460.10">
    <property type="entry name" value="Beta Polymerase, domain 2"/>
    <property type="match status" value="1"/>
</dbReference>
<dbReference type="Proteomes" id="UP001620626">
    <property type="component" value="Unassembled WGS sequence"/>
</dbReference>
<dbReference type="GO" id="GO:0005524">
    <property type="term" value="F:ATP binding"/>
    <property type="evidence" value="ECO:0007669"/>
    <property type="project" value="UniProtKB-KW"/>
</dbReference>
<keyword evidence="7" id="KW-0067">ATP-binding</keyword>
<sequence length="1801" mass="207844">MINEINDKSGKTQTFLNENKNGINEKQIERTSKELEKKIELLKILKQISEEIDQLSVQENQDNAQEMDRKLYEKVKKIQSEFKELELGDQQKQQHLFSDVEFGSEDSNEFEKDKTFGLGNQNGQNVEFSGSRPDQKKQTDNKDYDQYPSSSNETDHSNSVADRNQSCAKYGDQMINDHNQQIGSDAEIGASSSKNCGTVPNPPFVNLFRLFLLKADMEKLISNDKKEKESKNKDKRQERKANSIDYLTAMQNDLSQMHVQTMEKLAMVREEFCQKLNEMSGLELIRRFSIIFPLDKMIMIWPTVRKCRVTMKVADWVLLTNDPSIPIKDQQIIPYQASIFFGRMPQNSKEKNCGKCCAKNDEKCAELIAMVRKEPNNELIHSLTLYRLIRRLNPFKGIFSGAAQQIELAKDRLLTILGSVKEFELLEKALPEQLHIEVLCPSHRESLYSRVLFLRSGTEMAQKAEHRFAISLLLGYFKLRLAVKLSVGTTQATDTRMALGVMRSQVYSTIDNAEGLCWMMHLVKFVDGGGTFILPPDPLIFDCIVNDGKVPEFKQIWERIQKWHYEFLSSKANGIPFVSVFTKRSVAGTVTRLKRLLGKKLFDKLCAKYPQMCQYPGNVFNDDEILTSFYTNAILYANRFPKIERMSAKLAADIIVFVRWFDAEPMGQYICEYWHKQREELKILYDNVFDENLTDNYGLGRAIYIFELTSGALKQFLITYRHCDDPQKLNFVWEKLIKRLATEWDRLCSAGGKEKQEQQRHNPMGTEVREWLNQLHADQFKRILFNQEPMVKTNGEEHDKTEEKYDPIEEFAMLMKKGLSSMVEARILLSDFVGTKEVDNILRIVGIESTFDDLNDALLGKENGTNTGESSKNNKKKKKKAKKAKKEQNGEKENDKNTKNTSEDKMSQDKMSAFDETNENVKDDKVSTKNRNDQLSEDKTSTNKRKDQVSEDKESTKNWEEKKVLTKNREDELSVEKITTKNREDELSVEKITTKNREDHLSEGKMSDANGNFQVDKISAYEKTDDNDDKAPTKNLERKEKVDKTQNKEKKNKINEEEVLLKFDNIDKTSTKINGDKMTQSKDKVATKKKQRMSSKMKHKDSGTNGEGIVTKNDATVTNAKTEKAYKIADIKENAFLFVHFQNILSNSNELSIEMQRNLLENWLARTLLSNGEIANLWEKLGKDSQTQAITVIFAVENGNRKMKECKRKSLLKYMEKWSKTQAQLQIDSKQFKKFLQNRFLMPGQKPSEWRAHIEHLQQINCDNNVDLTYRLEQILTTNGHGLLDTNKAQEINENFNKIRTVIKEWSKGQSDLLLSGSMMLDAFTTDSDVDTICVSPEHIQANQFFGTVPCHQKFDEKCRNDDSLFCRLCFHPEVHSLQRIQSNWVPLIRLKLTNFDHEIDIVFASIPGEQQIDADDLRQKNILTKIEEMIEKLDNKIKQLKEEEDRNDQASLIYAKEQMLKSLRSLAGYHSNLQLLAMTKKNNNFHKLLLLLKLWAKSNYIYNNAMGFFNGTSLGVLAAKIVLLYPEATVPFLLERFFFTYSSWEWPLPVQIAEIRPNSSLNWNAWDEQKHLLSQYGSGGAYSKLMIPVITPGFPETFKLFHSSKSGNEKLSMLFEQQIKFHEKYSQYFAITCIASDLNMFNEFCGFVVTRIRVQLTRLNDCTRDDVDFCHVILLNGCPPYTAQKYTKISSKIFCKTWLVGVKMKKDSQIQSKQGQVGGHLQQNDNKLKQELVDVIVNSYKFIGLGGGRRGGANLNLAEQKIQKHFAKNKSFQEMEETDQRDFVILESTYVDKQIVADLI</sequence>
<dbReference type="SUPFAM" id="SSF81631">
    <property type="entry name" value="PAP/OAS1 substrate-binding domain"/>
    <property type="match status" value="1"/>
</dbReference>
<feature type="compositionally biased region" description="Basic and acidic residues" evidence="11">
    <location>
        <begin position="886"/>
        <end position="908"/>
    </location>
</feature>
<dbReference type="InterPro" id="IPR043519">
    <property type="entry name" value="NT_sf"/>
</dbReference>
<feature type="compositionally biased region" description="Basic and acidic residues" evidence="11">
    <location>
        <begin position="133"/>
        <end position="145"/>
    </location>
</feature>
<comment type="subcellular location">
    <subcellularLocation>
        <location evidence="1">Nucleus</location>
    </subcellularLocation>
</comment>